<proteinExistence type="predicted"/>
<name>A0A9W6V9I8_9PSEU</name>
<dbReference type="Proteomes" id="UP001165042">
    <property type="component" value="Unassembled WGS sequence"/>
</dbReference>
<dbReference type="RefSeq" id="WP_285609516.1">
    <property type="nucleotide sequence ID" value="NZ_BSSD01000002.1"/>
</dbReference>
<evidence type="ECO:0000313" key="2">
    <source>
        <dbReference type="Proteomes" id="UP001165042"/>
    </source>
</evidence>
<dbReference type="EMBL" id="BSSD01000002">
    <property type="protein sequence ID" value="GLW91023.1"/>
    <property type="molecule type" value="Genomic_DNA"/>
</dbReference>
<accession>A0A9W6V9I8</accession>
<evidence type="ECO:0000313" key="1">
    <source>
        <dbReference type="EMBL" id="GLW91023.1"/>
    </source>
</evidence>
<gene>
    <name evidence="1" type="ORF">Aglo03_18390</name>
</gene>
<organism evidence="1 2">
    <name type="scientific">Actinokineospora globicatena</name>
    <dbReference type="NCBI Taxonomy" id="103729"/>
    <lineage>
        <taxon>Bacteria</taxon>
        <taxon>Bacillati</taxon>
        <taxon>Actinomycetota</taxon>
        <taxon>Actinomycetes</taxon>
        <taxon>Pseudonocardiales</taxon>
        <taxon>Pseudonocardiaceae</taxon>
        <taxon>Actinokineospora</taxon>
    </lineage>
</organism>
<dbReference type="AlphaFoldDB" id="A0A9W6V9I8"/>
<reference evidence="1" key="1">
    <citation type="submission" date="2023-02" db="EMBL/GenBank/DDBJ databases">
        <title>Actinokineospora globicatena NBRC 15670.</title>
        <authorList>
            <person name="Ichikawa N."/>
            <person name="Sato H."/>
            <person name="Tonouchi N."/>
        </authorList>
    </citation>
    <scope>NUCLEOTIDE SEQUENCE</scope>
    <source>
        <strain evidence="1">NBRC 15670</strain>
    </source>
</reference>
<sequence length="60" mass="6766">MLQVVSASDLRKDDYLVLGAFEYEMVDVSTHLANSVWVELRGGLDRSFKHGEPVVVRRCA</sequence>
<keyword evidence="2" id="KW-1185">Reference proteome</keyword>
<protein>
    <submittedName>
        <fullName evidence="1">Uncharacterized protein</fullName>
    </submittedName>
</protein>
<comment type="caution">
    <text evidence="1">The sequence shown here is derived from an EMBL/GenBank/DDBJ whole genome shotgun (WGS) entry which is preliminary data.</text>
</comment>